<sequence length="95" mass="10963">MPAKTTPHFHPQPLNLKHKPTTLPPARLLYHHRRTPLRRRRITNPEITTVYNHLTPLPISSLLLLVVVITITTPPTNYTTSKTQHYHLHTILISS</sequence>
<protein>
    <submittedName>
        <fullName evidence="3 4">Smp_200850</fullName>
    </submittedName>
</protein>
<reference evidence="2" key="1">
    <citation type="journal article" date="2012" name="PLoS Negl. Trop. Dis.">
        <title>A systematically improved high quality genome and transcriptome of the human blood fluke Schistosoma mansoni.</title>
        <authorList>
            <person name="Protasio A.V."/>
            <person name="Tsai I.J."/>
            <person name="Babbage A."/>
            <person name="Nichol S."/>
            <person name="Hunt M."/>
            <person name="Aslett M.A."/>
            <person name="De Silva N."/>
            <person name="Velarde G.S."/>
            <person name="Anderson T.J."/>
            <person name="Clark R.C."/>
            <person name="Davidson C."/>
            <person name="Dillon G.P."/>
            <person name="Holroyd N.E."/>
            <person name="LoVerde P.T."/>
            <person name="Lloyd C."/>
            <person name="McQuillan J."/>
            <person name="Oliveira G."/>
            <person name="Otto T.D."/>
            <person name="Parker-Manuel S.J."/>
            <person name="Quail M.A."/>
            <person name="Wilson R.A."/>
            <person name="Zerlotini A."/>
            <person name="Dunne D.W."/>
            <person name="Berriman M."/>
        </authorList>
    </citation>
    <scope>NUCLEOTIDE SEQUENCE [LARGE SCALE GENOMIC DNA]</scope>
    <source>
        <strain evidence="2">Puerto Rican</strain>
    </source>
</reference>
<name>G4VAC0_SCHMA</name>
<evidence type="ECO:0000313" key="2">
    <source>
        <dbReference type="Proteomes" id="UP000008854"/>
    </source>
</evidence>
<dbReference type="HOGENOM" id="CLU_2375410_0_0_1"/>
<evidence type="ECO:0000313" key="4">
    <source>
        <dbReference type="WBParaSite" id="Smp_200840.1"/>
    </source>
</evidence>
<feature type="region of interest" description="Disordered" evidence="1">
    <location>
        <begin position="1"/>
        <end position="22"/>
    </location>
</feature>
<dbReference type="CTD" id="29830439"/>
<dbReference type="Proteomes" id="UP000008854">
    <property type="component" value="Unassembled WGS sequence"/>
</dbReference>
<evidence type="ECO:0000313" key="3">
    <source>
        <dbReference type="WBParaSite" id="Smp_200820.1"/>
    </source>
</evidence>
<dbReference type="WBParaSite" id="Smp_200850.1">
    <property type="protein sequence ID" value="Smp_200850.1"/>
    <property type="gene ID" value="Smp_200850"/>
</dbReference>
<dbReference type="RefSeq" id="XP_018648335.1">
    <property type="nucleotide sequence ID" value="XM_018793866.1"/>
</dbReference>
<organism evidence="2 3">
    <name type="scientific">Schistosoma mansoni</name>
    <name type="common">Blood fluke</name>
    <dbReference type="NCBI Taxonomy" id="6183"/>
    <lineage>
        <taxon>Eukaryota</taxon>
        <taxon>Metazoa</taxon>
        <taxon>Spiralia</taxon>
        <taxon>Lophotrochozoa</taxon>
        <taxon>Platyhelminthes</taxon>
        <taxon>Trematoda</taxon>
        <taxon>Digenea</taxon>
        <taxon>Strigeidida</taxon>
        <taxon>Schistosomatoidea</taxon>
        <taxon>Schistosomatidae</taxon>
        <taxon>Schistosoma</taxon>
    </lineage>
</organism>
<dbReference type="AlphaFoldDB" id="G4VAC0"/>
<dbReference type="InParanoid" id="G4VAC0"/>
<evidence type="ECO:0000256" key="1">
    <source>
        <dbReference type="SAM" id="MobiDB-lite"/>
    </source>
</evidence>
<dbReference type="KEGG" id="smm:Smp_200850"/>
<reference evidence="3 4" key="2">
    <citation type="submission" date="2018-12" db="UniProtKB">
        <authorList>
            <consortium name="WormBaseParasite"/>
        </authorList>
    </citation>
    <scope>IDENTIFICATION</scope>
    <source>
        <strain evidence="3 4">Puerto Rican</strain>
    </source>
</reference>
<accession>G4VAC0</accession>
<dbReference type="WBParaSite" id="Smp_200840.1">
    <property type="protein sequence ID" value="Smp_200840.1"/>
    <property type="gene ID" value="Smp_200840"/>
</dbReference>
<dbReference type="GeneID" id="29830439"/>
<keyword evidence="2" id="KW-1185">Reference proteome</keyword>
<proteinExistence type="predicted"/>
<dbReference type="WBParaSite" id="Smp_200820.1">
    <property type="protein sequence ID" value="Smp_200820.1"/>
    <property type="gene ID" value="Smp_200820"/>
</dbReference>